<dbReference type="SUPFAM" id="SSF48403">
    <property type="entry name" value="Ankyrin repeat"/>
    <property type="match status" value="2"/>
</dbReference>
<feature type="repeat" description="ANK" evidence="3">
    <location>
        <begin position="536"/>
        <end position="568"/>
    </location>
</feature>
<evidence type="ECO:0000256" key="2">
    <source>
        <dbReference type="ARBA" id="ARBA00023043"/>
    </source>
</evidence>
<keyword evidence="2 3" id="KW-0040">ANK repeat</keyword>
<dbReference type="Pfam" id="PF12796">
    <property type="entry name" value="Ank_2"/>
    <property type="match status" value="1"/>
</dbReference>
<dbReference type="PANTHER" id="PTHR24198">
    <property type="entry name" value="ANKYRIN REPEAT AND PROTEIN KINASE DOMAIN-CONTAINING PROTEIN"/>
    <property type="match status" value="1"/>
</dbReference>
<proteinExistence type="predicted"/>
<keyword evidence="6" id="KW-1185">Reference proteome</keyword>
<feature type="compositionally biased region" description="Polar residues" evidence="4">
    <location>
        <begin position="1216"/>
        <end position="1234"/>
    </location>
</feature>
<dbReference type="Proteomes" id="UP000696573">
    <property type="component" value="Unassembled WGS sequence"/>
</dbReference>
<organism evidence="5 6">
    <name type="scientific">Clonostachys rhizophaga</name>
    <dbReference type="NCBI Taxonomy" id="160324"/>
    <lineage>
        <taxon>Eukaryota</taxon>
        <taxon>Fungi</taxon>
        <taxon>Dikarya</taxon>
        <taxon>Ascomycota</taxon>
        <taxon>Pezizomycotina</taxon>
        <taxon>Sordariomycetes</taxon>
        <taxon>Hypocreomycetidae</taxon>
        <taxon>Hypocreales</taxon>
        <taxon>Bionectriaceae</taxon>
        <taxon>Clonostachys</taxon>
    </lineage>
</organism>
<evidence type="ECO:0000256" key="4">
    <source>
        <dbReference type="SAM" id="MobiDB-lite"/>
    </source>
</evidence>
<feature type="compositionally biased region" description="Basic residues" evidence="4">
    <location>
        <begin position="1167"/>
        <end position="1178"/>
    </location>
</feature>
<dbReference type="PROSITE" id="PS50297">
    <property type="entry name" value="ANK_REP_REGION"/>
    <property type="match status" value="3"/>
</dbReference>
<dbReference type="PROSITE" id="PS50088">
    <property type="entry name" value="ANK_REPEAT"/>
    <property type="match status" value="3"/>
</dbReference>
<evidence type="ECO:0000313" key="6">
    <source>
        <dbReference type="Proteomes" id="UP000696573"/>
    </source>
</evidence>
<dbReference type="SMART" id="SM00248">
    <property type="entry name" value="ANK"/>
    <property type="match status" value="9"/>
</dbReference>
<accession>A0A9N9YTN5</accession>
<feature type="region of interest" description="Disordered" evidence="4">
    <location>
        <begin position="1164"/>
        <end position="1234"/>
    </location>
</feature>
<feature type="repeat" description="ANK" evidence="3">
    <location>
        <begin position="703"/>
        <end position="726"/>
    </location>
</feature>
<protein>
    <recommendedName>
        <fullName evidence="7">Ankyrin repeat protein</fullName>
    </recommendedName>
</protein>
<dbReference type="PRINTS" id="PR01415">
    <property type="entry name" value="ANKYRIN"/>
</dbReference>
<evidence type="ECO:0008006" key="7">
    <source>
        <dbReference type="Google" id="ProtNLM"/>
    </source>
</evidence>
<sequence length="1846" mass="209160">MASQTPPELPVPLSGLVKYIHEHPELSVSQILGPYHKHEGYLRALFAQNGQNPILNNPYVNTLPLFTEVSELVTTRARNPALETEEERSRYIMPLSDQKRRKDGSSAIVASIAEFQRNFSIFSEASLAEMDWSNVVAAGSSVVNCLLPIPEEYKVNKRKLRQYFHEIFCPASDVDLFLYGLTEEEAIEKIKAIEEAVRDTLLKDVTVVRTKYAITIASHYPTRHIQIVLRVYKSISEILTGFDIDAAGGAYDGKQVYVTPRALASFITQTNHIDLTRRSPSYETRLAKYSNRNFEVYWPDLDRSRIDPTIYERSFKRTVGLARLLVLESLPTESARHTYQNERRRERGRPEVDYPHWTWRDNGDMKQDHENEVADWFPSEEVSNYHTFRIPYGRRFTAKAIERMCFSQDILLNAEWNQKPEKRKVYLHRHPAFFGRVEDVVQDCCGYCPIPNTVEEQEVAEKDAKTCISGKISFLTDDPGRQEIGSFNPLTEQDWTEMAYIGNTARLFQSIIDGDIQSIHTWLGQDGFDINRRDHTGRAPLHFAVNVSTAEVVQCLVDHGARLTARLADGRTALHLAAARGRVDMVKVLMEKSLENEEIAQDRKKFKRRKIEVAEQEVRDDTSEDEMQITRDDLDIGEDDNNSDAVVLGEGESDDYEFSVTTGSFAKINRIEPQGDETEMKEASEMGPDFYDIDIPAWDIPCSPLHLAVSGGYEDAVRTLCDYGADPLLPVQFRLNRVKTDVILILALALKLPTEKAKSMIRLLIELGALSSQADTDGITAFHRFVTNNSGDLLDVLVACDRPNVIRALKHIYIPDVRTISVLHTAIDHDDPSLVLKLLNAGAKPDISFDMWLRAVKLSPMKHNLGTLRENKRLYRTTIQPLLYAVQAENHQAAIQLLESGADPNAMTPDSYRLLQGDEVYDVATGSTVLDVLDAKLLKTTDSLDRAKRNEGSIASPRPPRTDKFLQQFPPDSYQHFYHREAFERQKWRFESDLKDREHKQEMAVVQEGPDTEITRLEKLASGLSNLRKKLVSRGGQTFKDLHPDFKEYRTGRRGFRLNTPSSYCRSPSVESGKINFKGDKNFSSFKEDRYIELMEAAWDGNLEKIRSLTLQTDPDDTQPRLLISIQDDHYNCPFSLAFFRGHREVAAAILDIVRSQWAPIEDSNHSTRRPHLLRRTRTPSYQGSGSPGRSEMDLDSGDDLSQPGPIILSEDEDNMSVNEDINSEPEPSTSDTTPMRILRQNWQVLHIVEGKWEPGLRCTLFESCVSRNDVAGLEFLLKLARYWTSQKLPDDAVEEMVLYRDPTDKKEQDGVFALSEAEFQTVLNQGNLELVHLVMRKIGAGLMLDDLVRRSGENLEQKSEYYQGLTDWANIVPPGERRRPRDRLLDLSKKDTHTKDVGVAPVIHAVRSGQIEMVKLFLSETALQLYAEFARSDAAADNPKILHLLQSKAGFELTTSEWLGASRHTPLLIAARIGRISLAEILIRDGHANQAACNSKGENILHLALQGPVESRRFCELMKIIDARLLGDLFLQRKKLSANGTVPLHSWIAHICGYPSRDGDSDIFSEYGTYTPLRYRPADLVSLLQTLLECSNDKVLESFNDVGDTCLHTAIKSRQFAIVRGLIQYGPGLVYRENAMGQTPLELANDLLIRATIKPPKPLMLNADYEDRFIMARSWRFETVPGLKARPPQSQNMHSTSLVERLAELGLSDDYSESVVSEVLYLAGLCGNDRVETSSGLDAILAKKITLDFCKTSVQKNPGIPRILASVVAANDVARRVAELKSSSRDMGEEHTSMADAKLHRDIDAWNDWDGEDEYDESGNVDLTIRRGVRERRRNVVFRSRRSRR</sequence>
<comment type="caution">
    <text evidence="5">The sequence shown here is derived from an EMBL/GenBank/DDBJ whole genome shotgun (WGS) entry which is preliminary data.</text>
</comment>
<dbReference type="EMBL" id="CABFNQ020000732">
    <property type="protein sequence ID" value="CAH0028404.1"/>
    <property type="molecule type" value="Genomic_DNA"/>
</dbReference>
<dbReference type="Gene3D" id="1.25.40.20">
    <property type="entry name" value="Ankyrin repeat-containing domain"/>
    <property type="match status" value="4"/>
</dbReference>
<feature type="repeat" description="ANK" evidence="3">
    <location>
        <begin position="569"/>
        <end position="601"/>
    </location>
</feature>
<name>A0A9N9YTN5_9HYPO</name>
<dbReference type="OrthoDB" id="539213at2759"/>
<reference evidence="5" key="1">
    <citation type="submission" date="2021-10" db="EMBL/GenBank/DDBJ databases">
        <authorList>
            <person name="Piombo E."/>
        </authorList>
    </citation>
    <scope>NUCLEOTIDE SEQUENCE</scope>
</reference>
<evidence type="ECO:0000256" key="3">
    <source>
        <dbReference type="PROSITE-ProRule" id="PRU00023"/>
    </source>
</evidence>
<keyword evidence="1" id="KW-0677">Repeat</keyword>
<gene>
    <name evidence="5" type="ORF">CRHIZ90672A_00010649</name>
</gene>
<dbReference type="PANTHER" id="PTHR24198:SF165">
    <property type="entry name" value="ANKYRIN REPEAT-CONTAINING PROTEIN-RELATED"/>
    <property type="match status" value="1"/>
</dbReference>
<dbReference type="InterPro" id="IPR036770">
    <property type="entry name" value="Ankyrin_rpt-contain_sf"/>
</dbReference>
<evidence type="ECO:0000313" key="5">
    <source>
        <dbReference type="EMBL" id="CAH0028404.1"/>
    </source>
</evidence>
<dbReference type="InterPro" id="IPR002110">
    <property type="entry name" value="Ankyrin_rpt"/>
</dbReference>
<evidence type="ECO:0000256" key="1">
    <source>
        <dbReference type="ARBA" id="ARBA00022737"/>
    </source>
</evidence>
<dbReference type="Pfam" id="PF00023">
    <property type="entry name" value="Ank"/>
    <property type="match status" value="1"/>
</dbReference>